<name>A0ABZ0NWK3_CERBT</name>
<accession>A0ABZ0NWK3</accession>
<organism evidence="1 2">
    <name type="scientific">Cercospora beticola</name>
    <name type="common">Sugarbeet leaf spot fungus</name>
    <dbReference type="NCBI Taxonomy" id="122368"/>
    <lineage>
        <taxon>Eukaryota</taxon>
        <taxon>Fungi</taxon>
        <taxon>Dikarya</taxon>
        <taxon>Ascomycota</taxon>
        <taxon>Pezizomycotina</taxon>
        <taxon>Dothideomycetes</taxon>
        <taxon>Dothideomycetidae</taxon>
        <taxon>Mycosphaerellales</taxon>
        <taxon>Mycosphaerellaceae</taxon>
        <taxon>Cercospora</taxon>
    </lineage>
</organism>
<dbReference type="Gene3D" id="3.40.630.10">
    <property type="entry name" value="Zn peptidases"/>
    <property type="match status" value="1"/>
</dbReference>
<proteinExistence type="predicted"/>
<evidence type="ECO:0008006" key="3">
    <source>
        <dbReference type="Google" id="ProtNLM"/>
    </source>
</evidence>
<dbReference type="RefSeq" id="XP_065459154.1">
    <property type="nucleotide sequence ID" value="XM_065603082.1"/>
</dbReference>
<dbReference type="Proteomes" id="UP001302367">
    <property type="component" value="Chromosome 5"/>
</dbReference>
<reference evidence="1 2" key="1">
    <citation type="submission" date="2023-09" db="EMBL/GenBank/DDBJ databases">
        <title>Complete-Gapless Cercospora beticola genome.</title>
        <authorList>
            <person name="Wyatt N.A."/>
            <person name="Spanner R.E."/>
            <person name="Bolton M.D."/>
        </authorList>
    </citation>
    <scope>NUCLEOTIDE SEQUENCE [LARGE SCALE GENOMIC DNA]</scope>
    <source>
        <strain evidence="1">Cb09-40</strain>
    </source>
</reference>
<evidence type="ECO:0000313" key="1">
    <source>
        <dbReference type="EMBL" id="WPB03987.1"/>
    </source>
</evidence>
<dbReference type="SUPFAM" id="SSF53187">
    <property type="entry name" value="Zn-dependent exopeptidases"/>
    <property type="match status" value="1"/>
</dbReference>
<keyword evidence="2" id="KW-1185">Reference proteome</keyword>
<evidence type="ECO:0000313" key="2">
    <source>
        <dbReference type="Proteomes" id="UP001302367"/>
    </source>
</evidence>
<gene>
    <name evidence="1" type="ORF">RHO25_008631</name>
</gene>
<sequence>MNMDFDEGSDYFEFLMECIPSGGIVTGAEEIMTEGQAAKFGGRAGVAADENYHGFGDTVENLNMTAFLNNAKAVAAGVAHFSTTFESIQPRNRSCEWVRKIKEEDL</sequence>
<dbReference type="EMBL" id="CP134188">
    <property type="protein sequence ID" value="WPB03987.1"/>
    <property type="molecule type" value="Genomic_DNA"/>
</dbReference>
<dbReference type="GeneID" id="90644488"/>
<protein>
    <recommendedName>
        <fullName evidence="3">Fructose-bisphosphate aldolase</fullName>
    </recommendedName>
</protein>